<name>A0A5J5CGV4_9PERO</name>
<sequence length="39" mass="4454">MVELLVLFHRAVVDLQRLVVVQRCRGELEAGGRGGRHRQ</sequence>
<accession>A0A5J5CGV4</accession>
<dbReference type="EMBL" id="VOFY01000021">
    <property type="protein sequence ID" value="KAA8581122.1"/>
    <property type="molecule type" value="Genomic_DNA"/>
</dbReference>
<organism evidence="1 2">
    <name type="scientific">Etheostoma spectabile</name>
    <name type="common">orangethroat darter</name>
    <dbReference type="NCBI Taxonomy" id="54343"/>
    <lineage>
        <taxon>Eukaryota</taxon>
        <taxon>Metazoa</taxon>
        <taxon>Chordata</taxon>
        <taxon>Craniata</taxon>
        <taxon>Vertebrata</taxon>
        <taxon>Euteleostomi</taxon>
        <taxon>Actinopterygii</taxon>
        <taxon>Neopterygii</taxon>
        <taxon>Teleostei</taxon>
        <taxon>Neoteleostei</taxon>
        <taxon>Acanthomorphata</taxon>
        <taxon>Eupercaria</taxon>
        <taxon>Perciformes</taxon>
        <taxon>Percoidei</taxon>
        <taxon>Percidae</taxon>
        <taxon>Etheostomatinae</taxon>
        <taxon>Etheostoma</taxon>
    </lineage>
</organism>
<protein>
    <submittedName>
        <fullName evidence="1">Uncharacterized protein</fullName>
    </submittedName>
</protein>
<dbReference type="Proteomes" id="UP000327493">
    <property type="component" value="Chromosome 21"/>
</dbReference>
<evidence type="ECO:0000313" key="2">
    <source>
        <dbReference type="Proteomes" id="UP000327493"/>
    </source>
</evidence>
<keyword evidence="2" id="KW-1185">Reference proteome</keyword>
<comment type="caution">
    <text evidence="1">The sequence shown here is derived from an EMBL/GenBank/DDBJ whole genome shotgun (WGS) entry which is preliminary data.</text>
</comment>
<evidence type="ECO:0000313" key="1">
    <source>
        <dbReference type="EMBL" id="KAA8581122.1"/>
    </source>
</evidence>
<dbReference type="AlphaFoldDB" id="A0A5J5CGV4"/>
<proteinExistence type="predicted"/>
<feature type="non-terminal residue" evidence="1">
    <location>
        <position position="39"/>
    </location>
</feature>
<reference evidence="1 2" key="1">
    <citation type="submission" date="2019-08" db="EMBL/GenBank/DDBJ databases">
        <title>A chromosome-level genome assembly, high-density linkage maps, and genome scans reveal the genomic architecture of hybrid incompatibilities underlying speciation via character displacement in darters (Percidae: Etheostominae).</title>
        <authorList>
            <person name="Moran R.L."/>
            <person name="Catchen J.M."/>
            <person name="Fuller R.C."/>
        </authorList>
    </citation>
    <scope>NUCLEOTIDE SEQUENCE [LARGE SCALE GENOMIC DNA]</scope>
    <source>
        <strain evidence="1">EspeVRDwgs_2016</strain>
        <tissue evidence="1">Muscle</tissue>
    </source>
</reference>
<gene>
    <name evidence="1" type="ORF">FQN60_002703</name>
</gene>